<accession>A0AAU8NBA3</accession>
<dbReference type="GO" id="GO:0046983">
    <property type="term" value="F:protein dimerization activity"/>
    <property type="evidence" value="ECO:0007669"/>
    <property type="project" value="InterPro"/>
</dbReference>
<dbReference type="AlphaFoldDB" id="A0AAU8NBA3"/>
<proteinExistence type="predicted"/>
<dbReference type="Gene3D" id="4.10.280.10">
    <property type="entry name" value="Helix-loop-helix DNA-binding domain"/>
    <property type="match status" value="1"/>
</dbReference>
<feature type="compositionally biased region" description="Basic and acidic residues" evidence="1">
    <location>
        <begin position="20"/>
        <end position="36"/>
    </location>
</feature>
<evidence type="ECO:0000256" key="1">
    <source>
        <dbReference type="SAM" id="MobiDB-lite"/>
    </source>
</evidence>
<dbReference type="InterPro" id="IPR036638">
    <property type="entry name" value="HLH_DNA-bd_sf"/>
</dbReference>
<evidence type="ECO:0000313" key="2">
    <source>
        <dbReference type="EMBL" id="XCP94921.1"/>
    </source>
</evidence>
<name>A0AAU8NBA3_9BACL</name>
<sequence length="36" mass="4066">MKHAFSHNGLSKNELVADYGLHDPRTLEKSQELDAI</sequence>
<organism evidence="2">
    <name type="scientific">Paenibacillus sp. AN1007</name>
    <dbReference type="NCBI Taxonomy" id="3151385"/>
    <lineage>
        <taxon>Bacteria</taxon>
        <taxon>Bacillati</taxon>
        <taxon>Bacillota</taxon>
        <taxon>Bacilli</taxon>
        <taxon>Bacillales</taxon>
        <taxon>Paenibacillaceae</taxon>
        <taxon>Paenibacillus</taxon>
    </lineage>
</organism>
<reference evidence="2" key="1">
    <citation type="submission" date="2024-05" db="EMBL/GenBank/DDBJ databases">
        <title>Draft genome assemblies of 36 bacteria isolated from hibernating arctic ground squirrels.</title>
        <authorList>
            <person name="McKee H."/>
            <person name="Mullen L."/>
            <person name="Drown D.M."/>
            <person name="Duddleston K.N."/>
        </authorList>
    </citation>
    <scope>NUCLEOTIDE SEQUENCE</scope>
    <source>
        <strain evidence="2">AN1007</strain>
    </source>
</reference>
<dbReference type="Pfam" id="PF09388">
    <property type="entry name" value="SpoOE-like"/>
    <property type="match status" value="1"/>
</dbReference>
<dbReference type="SUPFAM" id="SSF140500">
    <property type="entry name" value="BAS1536-like"/>
    <property type="match status" value="1"/>
</dbReference>
<dbReference type="EMBL" id="CP159992">
    <property type="protein sequence ID" value="XCP94921.1"/>
    <property type="molecule type" value="Genomic_DNA"/>
</dbReference>
<dbReference type="InterPro" id="IPR037208">
    <property type="entry name" value="Spo0E-like_sf"/>
</dbReference>
<dbReference type="RefSeq" id="WP_366292657.1">
    <property type="nucleotide sequence ID" value="NZ_CP159992.1"/>
</dbReference>
<dbReference type="InterPro" id="IPR018540">
    <property type="entry name" value="Spo0E-like"/>
</dbReference>
<feature type="region of interest" description="Disordered" evidence="1">
    <location>
        <begin position="16"/>
        <end position="36"/>
    </location>
</feature>
<protein>
    <submittedName>
        <fullName evidence="2">Aspartyl-phosphate phosphatase Spo0E family protein</fullName>
    </submittedName>
</protein>
<gene>
    <name evidence="2" type="ORF">ABXS70_28160</name>
</gene>
<dbReference type="GO" id="GO:0043937">
    <property type="term" value="P:regulation of sporulation"/>
    <property type="evidence" value="ECO:0007669"/>
    <property type="project" value="InterPro"/>
</dbReference>